<protein>
    <recommendedName>
        <fullName evidence="5">Peptidase M14 carboxypeptidase A domain-containing protein</fullName>
    </recommendedName>
</protein>
<evidence type="ECO:0000313" key="3">
    <source>
        <dbReference type="EnsemblMetazoa" id="PPAI004398-PA"/>
    </source>
</evidence>
<evidence type="ECO:0000256" key="1">
    <source>
        <dbReference type="ARBA" id="ARBA00001947"/>
    </source>
</evidence>
<dbReference type="VEuPathDB" id="VectorBase:PPAI004398"/>
<accession>A0A1B0GN40</accession>
<evidence type="ECO:0000313" key="4">
    <source>
        <dbReference type="Proteomes" id="UP000092462"/>
    </source>
</evidence>
<feature type="region of interest" description="Disordered" evidence="2">
    <location>
        <begin position="298"/>
        <end position="320"/>
    </location>
</feature>
<dbReference type="EnsemblMetazoa" id="PPAI004398-RA">
    <property type="protein sequence ID" value="PPAI004398-PA"/>
    <property type="gene ID" value="PPAI004398"/>
</dbReference>
<evidence type="ECO:0000256" key="2">
    <source>
        <dbReference type="SAM" id="MobiDB-lite"/>
    </source>
</evidence>
<dbReference type="EMBL" id="AJVK01028475">
    <property type="status" value="NOT_ANNOTATED_CDS"/>
    <property type="molecule type" value="Genomic_DNA"/>
</dbReference>
<dbReference type="Proteomes" id="UP000092462">
    <property type="component" value="Unassembled WGS sequence"/>
</dbReference>
<dbReference type="PANTHER" id="PTHR12756">
    <property type="entry name" value="CYTOSOLIC CARBOXYPEPTIDASE"/>
    <property type="match status" value="1"/>
</dbReference>
<name>A0A1B0GN40_PHLPP</name>
<feature type="region of interest" description="Disordered" evidence="2">
    <location>
        <begin position="1"/>
        <end position="68"/>
    </location>
</feature>
<feature type="compositionally biased region" description="Basic and acidic residues" evidence="2">
    <location>
        <begin position="391"/>
        <end position="408"/>
    </location>
</feature>
<comment type="cofactor">
    <cofactor evidence="1">
        <name>Zn(2+)</name>
        <dbReference type="ChEBI" id="CHEBI:29105"/>
    </cofactor>
</comment>
<evidence type="ECO:0008006" key="5">
    <source>
        <dbReference type="Google" id="ProtNLM"/>
    </source>
</evidence>
<feature type="compositionally biased region" description="Basic and acidic residues" evidence="2">
    <location>
        <begin position="47"/>
        <end position="68"/>
    </location>
</feature>
<dbReference type="PANTHER" id="PTHR12756:SF12">
    <property type="entry name" value="CYTOSOLIC CARBOXYPEPTIDASE-LIKE PROTEIN 5"/>
    <property type="match status" value="1"/>
</dbReference>
<feature type="compositionally biased region" description="Gly residues" evidence="2">
    <location>
        <begin position="226"/>
        <end position="235"/>
    </location>
</feature>
<proteinExistence type="predicted"/>
<feature type="region of interest" description="Disordered" evidence="2">
    <location>
        <begin position="429"/>
        <end position="454"/>
    </location>
</feature>
<dbReference type="AlphaFoldDB" id="A0A1B0GN40"/>
<dbReference type="Gene3D" id="3.40.630.10">
    <property type="entry name" value="Zn peptidases"/>
    <property type="match status" value="1"/>
</dbReference>
<dbReference type="SUPFAM" id="SSF53187">
    <property type="entry name" value="Zn-dependent exopeptidases"/>
    <property type="match status" value="1"/>
</dbReference>
<dbReference type="VEuPathDB" id="VectorBase:PPAPM1_004696"/>
<feature type="region of interest" description="Disordered" evidence="2">
    <location>
        <begin position="217"/>
        <end position="254"/>
    </location>
</feature>
<dbReference type="EMBL" id="AJVK01028474">
    <property type="status" value="NOT_ANNOTATED_CDS"/>
    <property type="molecule type" value="Genomic_DNA"/>
</dbReference>
<feature type="compositionally biased region" description="Low complexity" evidence="2">
    <location>
        <begin position="302"/>
        <end position="319"/>
    </location>
</feature>
<reference evidence="3" key="1">
    <citation type="submission" date="2022-08" db="UniProtKB">
        <authorList>
            <consortium name="EnsemblMetazoa"/>
        </authorList>
    </citation>
    <scope>IDENTIFICATION</scope>
    <source>
        <strain evidence="3">Israel</strain>
    </source>
</reference>
<feature type="region of interest" description="Disordered" evidence="2">
    <location>
        <begin position="332"/>
        <end position="358"/>
    </location>
</feature>
<sequence length="480" mass="51918">MHASIYLEKSPPPSAKAIGPKKPFQLAPISQNKVPPVRKNPSGMTNNRKEVKSRGISKDFSSESEDKTTDNSNMFLYIDLHGHASKKGVFMYGNHMANSAEAIECMLLPRLMSMNCHHFHFDACNFSERNMYHKGKRDGLSKEGSGRVSVYKMTGLIKSYTLECNYNTGKCIGRALGPSILDLTGSNPLSRLANSDYRSLQGLRNAIRLEIDKSFAKSSHSTSSGSSGGGGGKASGGRKTKVIKRSGLLNPPPTLEISKENKAYCNLQNWETRASVSLVMSRGGNRMNLLKNQRKVFGGGAKATSSASTSTPGSNPGPAFGKKVTMVKGVAKETHPQIPPKRKKIAGGSTKLEKEETLPISLSSASSLPNFFPTASAGEPLFLPPTTKSSDCSKDDNHPKPSCSHEKPPFLQKLKKTHTFTVLPSTSANTATSVSGASKVPGTGKRLQKVATASPLKMKRSLKTEPNIKRKKCRVKTVWH</sequence>
<keyword evidence="4" id="KW-1185">Reference proteome</keyword>
<dbReference type="InterPro" id="IPR050821">
    <property type="entry name" value="Cytosolic_carboxypeptidase"/>
</dbReference>
<organism evidence="3 4">
    <name type="scientific">Phlebotomus papatasi</name>
    <name type="common">Sandfly</name>
    <dbReference type="NCBI Taxonomy" id="29031"/>
    <lineage>
        <taxon>Eukaryota</taxon>
        <taxon>Metazoa</taxon>
        <taxon>Ecdysozoa</taxon>
        <taxon>Arthropoda</taxon>
        <taxon>Hexapoda</taxon>
        <taxon>Insecta</taxon>
        <taxon>Pterygota</taxon>
        <taxon>Neoptera</taxon>
        <taxon>Endopterygota</taxon>
        <taxon>Diptera</taxon>
        <taxon>Nematocera</taxon>
        <taxon>Psychodoidea</taxon>
        <taxon>Psychodidae</taxon>
        <taxon>Phlebotomus</taxon>
        <taxon>Phlebotomus</taxon>
    </lineage>
</organism>
<feature type="region of interest" description="Disordered" evidence="2">
    <location>
        <begin position="379"/>
        <end position="409"/>
    </location>
</feature>
<dbReference type="EMBL" id="AJVK01028473">
    <property type="status" value="NOT_ANNOTATED_CDS"/>
    <property type="molecule type" value="Genomic_DNA"/>
</dbReference>